<dbReference type="eggNOG" id="COG2172">
    <property type="taxonomic scope" value="Bacteria"/>
</dbReference>
<dbReference type="RefSeq" id="WP_012277734.1">
    <property type="nucleotide sequence ID" value="NC_010334.1"/>
</dbReference>
<dbReference type="Proteomes" id="UP000001317">
    <property type="component" value="Chromosome"/>
</dbReference>
<keyword evidence="2" id="KW-0808">Transferase</keyword>
<sequence length="334" mass="37081">MRPDYLQKDNLFICEIIEEADVYYIAGVSKVIAEHLGFLAYESGLIFIAVSEIAMNVIRHAERGMATITRTSNNKGLEIHIDDYGPGIQNLTDAMCDGYSTYGSMGMGFGAARRSVDELIVQKSDPSGTSITLRKYLPVPDDFVDIGVVSLPAVDANLNTNEHMIIEYEGDKVLVALLKCVEQRLKTSVITDISKEIIKENCRLPLEQLIEKCSCTLKASEHACRFELALLRLAGDTVEFASLGSIGIHAHSIPQICFSIQKENDDLIMLEKINVMRFSRPIPFCFILHSGFLPYFHFSSIDQCSNSSKSIAMSIFDQYAASHDESDTVIVMKG</sequence>
<accession>B0TL04</accession>
<evidence type="ECO:0000313" key="3">
    <source>
        <dbReference type="Proteomes" id="UP000001317"/>
    </source>
</evidence>
<keyword evidence="2" id="KW-0418">Kinase</keyword>
<proteinExistence type="predicted"/>
<dbReference type="STRING" id="458817.Shal_2652"/>
<evidence type="ECO:0000313" key="2">
    <source>
        <dbReference type="EMBL" id="ABZ77206.1"/>
    </source>
</evidence>
<dbReference type="OrthoDB" id="5769716at2"/>
<feature type="domain" description="Histidine kinase/HSP90-like ATPase" evidence="1">
    <location>
        <begin position="29"/>
        <end position="135"/>
    </location>
</feature>
<dbReference type="Gene3D" id="3.30.565.10">
    <property type="entry name" value="Histidine kinase-like ATPase, C-terminal domain"/>
    <property type="match status" value="1"/>
</dbReference>
<dbReference type="Pfam" id="PF13581">
    <property type="entry name" value="HATPase_c_2"/>
    <property type="match status" value="1"/>
</dbReference>
<dbReference type="SUPFAM" id="SSF55874">
    <property type="entry name" value="ATPase domain of HSP90 chaperone/DNA topoisomerase II/histidine kinase"/>
    <property type="match status" value="1"/>
</dbReference>
<dbReference type="KEGG" id="shl:Shal_2652"/>
<dbReference type="InterPro" id="IPR003594">
    <property type="entry name" value="HATPase_dom"/>
</dbReference>
<protein>
    <submittedName>
        <fullName evidence="2">Anti-sigma regulatory factor, serine/threonine protein kinase</fullName>
    </submittedName>
</protein>
<name>B0TL04_SHEHH</name>
<reference evidence="2" key="1">
    <citation type="submission" date="2008-01" db="EMBL/GenBank/DDBJ databases">
        <title>Complete sequence of Shewanella halifaxensis HAW-EB4.</title>
        <authorList>
            <consortium name="US DOE Joint Genome Institute"/>
            <person name="Copeland A."/>
            <person name="Lucas S."/>
            <person name="Lapidus A."/>
            <person name="Glavina del Rio T."/>
            <person name="Dalin E."/>
            <person name="Tice H."/>
            <person name="Bruce D."/>
            <person name="Goodwin L."/>
            <person name="Pitluck S."/>
            <person name="Sims D."/>
            <person name="Brettin T."/>
            <person name="Detter J.C."/>
            <person name="Han C."/>
            <person name="Kuske C.R."/>
            <person name="Schmutz J."/>
            <person name="Larimer F."/>
            <person name="Land M."/>
            <person name="Hauser L."/>
            <person name="Kyrpides N."/>
            <person name="Kim E."/>
            <person name="Zhao J.-S."/>
            <person name="Richardson P."/>
        </authorList>
    </citation>
    <scope>NUCLEOTIDE SEQUENCE [LARGE SCALE GENOMIC DNA]</scope>
    <source>
        <strain evidence="2">HAW-EB4</strain>
    </source>
</reference>
<gene>
    <name evidence="2" type="ordered locus">Shal_2652</name>
</gene>
<keyword evidence="3" id="KW-1185">Reference proteome</keyword>
<dbReference type="GO" id="GO:0004674">
    <property type="term" value="F:protein serine/threonine kinase activity"/>
    <property type="evidence" value="ECO:0007669"/>
    <property type="project" value="UniProtKB-KW"/>
</dbReference>
<organism evidence="2 3">
    <name type="scientific">Shewanella halifaxensis (strain HAW-EB4)</name>
    <dbReference type="NCBI Taxonomy" id="458817"/>
    <lineage>
        <taxon>Bacteria</taxon>
        <taxon>Pseudomonadati</taxon>
        <taxon>Pseudomonadota</taxon>
        <taxon>Gammaproteobacteria</taxon>
        <taxon>Alteromonadales</taxon>
        <taxon>Shewanellaceae</taxon>
        <taxon>Shewanella</taxon>
    </lineage>
</organism>
<dbReference type="EMBL" id="CP000931">
    <property type="protein sequence ID" value="ABZ77206.1"/>
    <property type="molecule type" value="Genomic_DNA"/>
</dbReference>
<dbReference type="InterPro" id="IPR036890">
    <property type="entry name" value="HATPase_C_sf"/>
</dbReference>
<dbReference type="HOGENOM" id="CLU_831268_0_0_6"/>
<evidence type="ECO:0000259" key="1">
    <source>
        <dbReference type="Pfam" id="PF13581"/>
    </source>
</evidence>
<dbReference type="AlphaFoldDB" id="B0TL04"/>
<keyword evidence="2" id="KW-0723">Serine/threonine-protein kinase</keyword>